<proteinExistence type="predicted"/>
<sequence>MDKATLEAIAEYAQKMAPKTIEKGYLRIEHGIAVFGVKPLKVYGSFMKELNNFVGIGLDVNPFDSYAACAAYLAWLEAAAGNEALGKLIEQEIDPYLDEAGVAHH</sequence>
<gene>
    <name evidence="1" type="ORF">NX720_14130</name>
</gene>
<protein>
    <submittedName>
        <fullName evidence="1">Uncharacterized protein</fullName>
    </submittedName>
</protein>
<evidence type="ECO:0000313" key="2">
    <source>
        <dbReference type="Proteomes" id="UP001163255"/>
    </source>
</evidence>
<keyword evidence="2" id="KW-1185">Reference proteome</keyword>
<accession>A0ABY6GNS7</accession>
<dbReference type="Proteomes" id="UP001163255">
    <property type="component" value="Chromosome"/>
</dbReference>
<dbReference type="RefSeq" id="WP_262595449.1">
    <property type="nucleotide sequence ID" value="NZ_CP103300.1"/>
</dbReference>
<reference evidence="1" key="1">
    <citation type="submission" date="2022-10" db="EMBL/GenBank/DDBJ databases">
        <title>Completed Genome Sequence of two octocoral isolated bacterium, Endozoicomonas euniceicola EF212T and Endozoicomonas gorgoniicola PS125T.</title>
        <authorList>
            <person name="Chiou Y.-J."/>
            <person name="Chen Y.-H."/>
        </authorList>
    </citation>
    <scope>NUCLEOTIDE SEQUENCE</scope>
    <source>
        <strain evidence="1">EF212</strain>
    </source>
</reference>
<name>A0ABY6GNS7_9GAMM</name>
<organism evidence="1 2">
    <name type="scientific">Endozoicomonas euniceicola</name>
    <dbReference type="NCBI Taxonomy" id="1234143"/>
    <lineage>
        <taxon>Bacteria</taxon>
        <taxon>Pseudomonadati</taxon>
        <taxon>Pseudomonadota</taxon>
        <taxon>Gammaproteobacteria</taxon>
        <taxon>Oceanospirillales</taxon>
        <taxon>Endozoicomonadaceae</taxon>
        <taxon>Endozoicomonas</taxon>
    </lineage>
</organism>
<dbReference type="EMBL" id="CP103300">
    <property type="protein sequence ID" value="UYM14049.1"/>
    <property type="molecule type" value="Genomic_DNA"/>
</dbReference>
<evidence type="ECO:0000313" key="1">
    <source>
        <dbReference type="EMBL" id="UYM14049.1"/>
    </source>
</evidence>